<dbReference type="HOGENOM" id="CLU_019602_16_1_3"/>
<dbReference type="GO" id="GO:0022857">
    <property type="term" value="F:transmembrane transporter activity"/>
    <property type="evidence" value="ECO:0007669"/>
    <property type="project" value="InterPro"/>
</dbReference>
<feature type="transmembrane region" description="Helical" evidence="7">
    <location>
        <begin position="72"/>
        <end position="89"/>
    </location>
</feature>
<dbReference type="InterPro" id="IPR000515">
    <property type="entry name" value="MetI-like"/>
</dbReference>
<dbReference type="InterPro" id="IPR043429">
    <property type="entry name" value="ArtM/GltK/GlnP/TcyL/YhdX-like"/>
</dbReference>
<evidence type="ECO:0000256" key="1">
    <source>
        <dbReference type="ARBA" id="ARBA00004651"/>
    </source>
</evidence>
<feature type="transmembrane region" description="Helical" evidence="7">
    <location>
        <begin position="277"/>
        <end position="294"/>
    </location>
</feature>
<dbReference type="SUPFAM" id="SSF161098">
    <property type="entry name" value="MetI-like"/>
    <property type="match status" value="1"/>
</dbReference>
<keyword evidence="4 7" id="KW-0812">Transmembrane</keyword>
<accession>A2C900</accession>
<evidence type="ECO:0000256" key="4">
    <source>
        <dbReference type="ARBA" id="ARBA00022692"/>
    </source>
</evidence>
<feature type="transmembrane region" description="Helical" evidence="7">
    <location>
        <begin position="176"/>
        <end position="196"/>
    </location>
</feature>
<dbReference type="RefSeq" id="WP_011825858.1">
    <property type="nucleotide sequence ID" value="NC_008820.1"/>
</dbReference>
<sequence>MQSGPSPFKRLKRHLLATPLDGLMTVLLLALLGWVATTTLHWLFVDADWQVVSQNLPLYAFGSYPPHQRWRPFLWIALLIGLTLLTLLGPRRGWIRKALPLVWIAMVPCGVVLLAGGLGLLPIPSHAWGGLTLTLLLTACSGALALPLGILLALGRQTRLAVIQRSCSIYIDVMRAVPLIAVLFFGQLLIPLFLPMHLEVNRVLRAVLAFALFAAAYIAEDVRGGLQAIPRTQREAAAVLGLSPKQMIQLVVLPQALRTALPALTNQAVGLLQNTSLMAILGLVELLGISRSLLANPDFIGRYLEVYVWLAGVYWLVCTAMALLARHLEHQLSPTRSATSKQ</sequence>
<evidence type="ECO:0000256" key="3">
    <source>
        <dbReference type="ARBA" id="ARBA00022475"/>
    </source>
</evidence>
<evidence type="ECO:0000313" key="10">
    <source>
        <dbReference type="Proteomes" id="UP000002274"/>
    </source>
</evidence>
<dbReference type="BioCyc" id="PMAR59922:G1G80-1059-MONOMER"/>
<dbReference type="Proteomes" id="UP000002274">
    <property type="component" value="Chromosome"/>
</dbReference>
<feature type="transmembrane region" description="Helical" evidence="7">
    <location>
        <begin position="127"/>
        <end position="155"/>
    </location>
</feature>
<feature type="transmembrane region" description="Helical" evidence="7">
    <location>
        <begin position="20"/>
        <end position="44"/>
    </location>
</feature>
<reference evidence="9 10" key="1">
    <citation type="journal article" date="2007" name="PLoS Genet.">
        <title>Patterns and implications of gene gain and loss in the evolution of Prochlorococcus.</title>
        <authorList>
            <person name="Kettler G.C."/>
            <person name="Martiny A.C."/>
            <person name="Huang K."/>
            <person name="Zucker J."/>
            <person name="Coleman M.L."/>
            <person name="Rodrigue S."/>
            <person name="Chen F."/>
            <person name="Lapidus A."/>
            <person name="Ferriera S."/>
            <person name="Johnson J."/>
            <person name="Steglich C."/>
            <person name="Church G.M."/>
            <person name="Richardson P."/>
            <person name="Chisholm S.W."/>
        </authorList>
    </citation>
    <scope>NUCLEOTIDE SEQUENCE [LARGE SCALE GENOMIC DNA]</scope>
    <source>
        <strain evidence="9 10">MIT 9303</strain>
    </source>
</reference>
<keyword evidence="6 7" id="KW-0472">Membrane</keyword>
<comment type="subcellular location">
    <subcellularLocation>
        <location evidence="1 7">Cell membrane</location>
        <topology evidence="1 7">Multi-pass membrane protein</topology>
    </subcellularLocation>
</comment>
<evidence type="ECO:0000313" key="9">
    <source>
        <dbReference type="EMBL" id="ABM77960.1"/>
    </source>
</evidence>
<dbReference type="GO" id="GO:0006865">
    <property type="term" value="P:amino acid transport"/>
    <property type="evidence" value="ECO:0007669"/>
    <property type="project" value="TreeGrafter"/>
</dbReference>
<evidence type="ECO:0000256" key="6">
    <source>
        <dbReference type="ARBA" id="ARBA00023136"/>
    </source>
</evidence>
<feature type="transmembrane region" description="Helical" evidence="7">
    <location>
        <begin position="306"/>
        <end position="325"/>
    </location>
</feature>
<keyword evidence="5 7" id="KW-1133">Transmembrane helix</keyword>
<evidence type="ECO:0000256" key="7">
    <source>
        <dbReference type="RuleBase" id="RU363032"/>
    </source>
</evidence>
<dbReference type="AlphaFoldDB" id="A2C900"/>
<dbReference type="PANTHER" id="PTHR30614">
    <property type="entry name" value="MEMBRANE COMPONENT OF AMINO ACID ABC TRANSPORTER"/>
    <property type="match status" value="1"/>
</dbReference>
<feature type="transmembrane region" description="Helical" evidence="7">
    <location>
        <begin position="101"/>
        <end position="121"/>
    </location>
</feature>
<dbReference type="InterPro" id="IPR035906">
    <property type="entry name" value="MetI-like_sf"/>
</dbReference>
<dbReference type="CDD" id="cd06261">
    <property type="entry name" value="TM_PBP2"/>
    <property type="match status" value="1"/>
</dbReference>
<evidence type="ECO:0000256" key="2">
    <source>
        <dbReference type="ARBA" id="ARBA00022448"/>
    </source>
</evidence>
<dbReference type="STRING" id="59922.P9303_12111"/>
<dbReference type="EMBL" id="CP000554">
    <property type="protein sequence ID" value="ABM77960.1"/>
    <property type="molecule type" value="Genomic_DNA"/>
</dbReference>
<dbReference type="PANTHER" id="PTHR30614:SF41">
    <property type="entry name" value="INNER MEMBRANE AMINO-ACID ABC TRANSPORTER PERMEASE PROTEIN YHDY"/>
    <property type="match status" value="1"/>
</dbReference>
<evidence type="ECO:0000256" key="5">
    <source>
        <dbReference type="ARBA" id="ARBA00022989"/>
    </source>
</evidence>
<proteinExistence type="inferred from homology"/>
<feature type="domain" description="ABC transmembrane type-1" evidence="8">
    <location>
        <begin position="131"/>
        <end position="325"/>
    </location>
</feature>
<dbReference type="NCBIfam" id="TIGR01726">
    <property type="entry name" value="HEQRo_perm_3TM"/>
    <property type="match status" value="1"/>
</dbReference>
<dbReference type="GO" id="GO:0043190">
    <property type="term" value="C:ATP-binding cassette (ABC) transporter complex"/>
    <property type="evidence" value="ECO:0007669"/>
    <property type="project" value="InterPro"/>
</dbReference>
<keyword evidence="3" id="KW-1003">Cell membrane</keyword>
<dbReference type="Pfam" id="PF00528">
    <property type="entry name" value="BPD_transp_1"/>
    <property type="match status" value="1"/>
</dbReference>
<comment type="similarity">
    <text evidence="7">Belongs to the binding-protein-dependent transport system permease family.</text>
</comment>
<dbReference type="InterPro" id="IPR010065">
    <property type="entry name" value="AA_ABC_transptr_permease_3TM"/>
</dbReference>
<organism evidence="9 10">
    <name type="scientific">Prochlorococcus marinus (strain MIT 9303)</name>
    <dbReference type="NCBI Taxonomy" id="59922"/>
    <lineage>
        <taxon>Bacteria</taxon>
        <taxon>Bacillati</taxon>
        <taxon>Cyanobacteriota</taxon>
        <taxon>Cyanophyceae</taxon>
        <taxon>Synechococcales</taxon>
        <taxon>Prochlorococcaceae</taxon>
        <taxon>Prochlorococcus</taxon>
    </lineage>
</organism>
<gene>
    <name evidence="9" type="ordered locus">P9303_12111</name>
</gene>
<keyword evidence="2 7" id="KW-0813">Transport</keyword>
<dbReference type="PROSITE" id="PS50928">
    <property type="entry name" value="ABC_TM1"/>
    <property type="match status" value="1"/>
</dbReference>
<evidence type="ECO:0000259" key="8">
    <source>
        <dbReference type="PROSITE" id="PS50928"/>
    </source>
</evidence>
<protein>
    <submittedName>
        <fullName evidence="9">ABC transporter for amino acids, membrane component</fullName>
    </submittedName>
</protein>
<name>A2C900_PROM3</name>
<dbReference type="Gene3D" id="1.10.3720.10">
    <property type="entry name" value="MetI-like"/>
    <property type="match status" value="1"/>
</dbReference>
<dbReference type="KEGG" id="pmf:P9303_12111"/>